<dbReference type="Gene3D" id="3.80.10.10">
    <property type="entry name" value="Ribonuclease Inhibitor"/>
    <property type="match status" value="1"/>
</dbReference>
<organism evidence="1 2">
    <name type="scientific">Linnemannia gamsii</name>
    <dbReference type="NCBI Taxonomy" id="64522"/>
    <lineage>
        <taxon>Eukaryota</taxon>
        <taxon>Fungi</taxon>
        <taxon>Fungi incertae sedis</taxon>
        <taxon>Mucoromycota</taxon>
        <taxon>Mortierellomycotina</taxon>
        <taxon>Mortierellomycetes</taxon>
        <taxon>Mortierellales</taxon>
        <taxon>Mortierellaceae</taxon>
        <taxon>Linnemannia</taxon>
    </lineage>
</organism>
<dbReference type="Proteomes" id="UP001194696">
    <property type="component" value="Unassembled WGS sequence"/>
</dbReference>
<comment type="caution">
    <text evidence="1">The sequence shown here is derived from an EMBL/GenBank/DDBJ whole genome shotgun (WGS) entry which is preliminary data.</text>
</comment>
<evidence type="ECO:0000313" key="1">
    <source>
        <dbReference type="EMBL" id="KAG0284469.1"/>
    </source>
</evidence>
<evidence type="ECO:0008006" key="3">
    <source>
        <dbReference type="Google" id="ProtNLM"/>
    </source>
</evidence>
<reference evidence="1 2" key="1">
    <citation type="journal article" date="2020" name="Fungal Divers.">
        <title>Resolving the Mortierellaceae phylogeny through synthesis of multi-gene phylogenetics and phylogenomics.</title>
        <authorList>
            <person name="Vandepol N."/>
            <person name="Liber J."/>
            <person name="Desiro A."/>
            <person name="Na H."/>
            <person name="Kennedy M."/>
            <person name="Barry K."/>
            <person name="Grigoriev I.V."/>
            <person name="Miller A.N."/>
            <person name="O'Donnell K."/>
            <person name="Stajich J.E."/>
            <person name="Bonito G."/>
        </authorList>
    </citation>
    <scope>NUCLEOTIDE SEQUENCE [LARGE SCALE GENOMIC DNA]</scope>
    <source>
        <strain evidence="1 2">AD045</strain>
    </source>
</reference>
<dbReference type="SUPFAM" id="SSF52047">
    <property type="entry name" value="RNI-like"/>
    <property type="match status" value="1"/>
</dbReference>
<dbReference type="InterPro" id="IPR032675">
    <property type="entry name" value="LRR_dom_sf"/>
</dbReference>
<gene>
    <name evidence="1" type="ORF">BGZ96_011155</name>
</gene>
<accession>A0ABQ7JTI6</accession>
<dbReference type="EMBL" id="JAAAIM010000769">
    <property type="protein sequence ID" value="KAG0284469.1"/>
    <property type="molecule type" value="Genomic_DNA"/>
</dbReference>
<name>A0ABQ7JTI6_9FUNG</name>
<proteinExistence type="predicted"/>
<keyword evidence="2" id="KW-1185">Reference proteome</keyword>
<protein>
    <recommendedName>
        <fullName evidence="3">F-box domain-containing protein</fullName>
    </recommendedName>
</protein>
<sequence length="578" mass="65254">MTDNATSDMPTAVSVVVSIPELVGLIIAHSSKRSLLKLRLVSRLFSQACHPYFSVPLISNNPDSHWGKSPFYDAPGHLIQSVCVAQYDAKYCSIIQSTFTALEHLEVYVTNSPTAEPSTAATSHMNLDPLFSSGSALEHRLNQVTITIMAEQDGEWDPWFLTGTHRDSDSSERTVFSQVTTLEIRTLKASDRLWVRWATIDKLMRDVFPNLERLTFSRIKSSDNYTLGEYTLEREGGFIIDGVASVKLTHLDLTDMSLSMEAICRLNTCFPNLERLAVRGFFSAQQTLGQQNPAFVATPLTVKSFQLQFGTVDDVLMLLPLLDKVVDLALLDLSRGSPTDLVDGFSKIAGRNRFKQLTFTGLMDMDIMNREDTAALFQIECFQSLERLTLRCHPSWVFLDLMPGTIPPAFLSTLEHLEFQRLHFSSWMSVKDAVKFNAMLNTMHRLKQLIVRTPVDGFELFEGLGHDKTRLSGLADGWNYSQAWSHCLRDKSTGPWLETIEIFISCTHSLGIEPEEVEEFILDRFSPWLEKVTISLYSDEPWGPSVEEPLEILQQWGDATTEKRVASDGVQVLVEFRY</sequence>
<evidence type="ECO:0000313" key="2">
    <source>
        <dbReference type="Proteomes" id="UP001194696"/>
    </source>
</evidence>